<evidence type="ECO:0000313" key="2">
    <source>
        <dbReference type="Proteomes" id="UP000504609"/>
    </source>
</evidence>
<dbReference type="AlphaFoldDB" id="A0A6J1G9M5"/>
<name>A0A6J1G9M5_CUCMO</name>
<protein>
    <submittedName>
        <fullName evidence="3">Uncharacterized protein LOC111452053</fullName>
    </submittedName>
</protein>
<dbReference type="Proteomes" id="UP000504609">
    <property type="component" value="Unplaced"/>
</dbReference>
<dbReference type="Gene3D" id="3.10.20.90">
    <property type="entry name" value="Phosphatidylinositol 3-kinase Catalytic Subunit, Chain A, domain 1"/>
    <property type="match status" value="1"/>
</dbReference>
<reference evidence="3" key="1">
    <citation type="submission" date="2025-08" db="UniProtKB">
        <authorList>
            <consortium name="RefSeq"/>
        </authorList>
    </citation>
    <scope>IDENTIFICATION</scope>
    <source>
        <tissue evidence="3">Young leaves</tissue>
    </source>
</reference>
<feature type="domain" description="SNRNP25 ubiquitin-like" evidence="1">
    <location>
        <begin position="57"/>
        <end position="141"/>
    </location>
</feature>
<dbReference type="Pfam" id="PF18036">
    <property type="entry name" value="Ubiquitin_4"/>
    <property type="match status" value="1"/>
</dbReference>
<organism evidence="2 3">
    <name type="scientific">Cucurbita moschata</name>
    <name type="common">Winter crookneck squash</name>
    <name type="synonym">Cucurbita pepo var. moschata</name>
    <dbReference type="NCBI Taxonomy" id="3662"/>
    <lineage>
        <taxon>Eukaryota</taxon>
        <taxon>Viridiplantae</taxon>
        <taxon>Streptophyta</taxon>
        <taxon>Embryophyta</taxon>
        <taxon>Tracheophyta</taxon>
        <taxon>Spermatophyta</taxon>
        <taxon>Magnoliopsida</taxon>
        <taxon>eudicotyledons</taxon>
        <taxon>Gunneridae</taxon>
        <taxon>Pentapetalae</taxon>
        <taxon>rosids</taxon>
        <taxon>fabids</taxon>
        <taxon>Cucurbitales</taxon>
        <taxon>Cucurbitaceae</taxon>
        <taxon>Cucurbiteae</taxon>
        <taxon>Cucurbita</taxon>
    </lineage>
</organism>
<dbReference type="PANTHER" id="PTHR14942:SF9">
    <property type="entry name" value="OS02G0188500 PROTEIN"/>
    <property type="match status" value="1"/>
</dbReference>
<dbReference type="GO" id="GO:0000398">
    <property type="term" value="P:mRNA splicing, via spliceosome"/>
    <property type="evidence" value="ECO:0007669"/>
    <property type="project" value="InterPro"/>
</dbReference>
<sequence length="240" mass="27205">MRRIGGPRERSKIGNLWRFNRFIDNRCLAPLTLDGDGDVDALRRRPYRLLPRLELIDLFVLKLDGSVFGVRVARNGTVADLKQAIEEVFDSPGASEHCKITWSLVWGHFCLCYEGEKLIDDKAYIRVVGIKDGDQLQFIRHMSINCLPMKRDRKNQAVPCKTVLFLPAESKSIEGNQVAGQGDPVNYEVHEDGSNQEEIPMAGFQLANIFRGRVLYSKIWGFFRSASEGRNRPSSGFCIT</sequence>
<proteinExistence type="predicted"/>
<evidence type="ECO:0000259" key="1">
    <source>
        <dbReference type="Pfam" id="PF18036"/>
    </source>
</evidence>
<gene>
    <name evidence="3" type="primary">LOC111452053</name>
</gene>
<dbReference type="SUPFAM" id="SSF54236">
    <property type="entry name" value="Ubiquitin-like"/>
    <property type="match status" value="1"/>
</dbReference>
<dbReference type="InterPro" id="IPR029071">
    <property type="entry name" value="Ubiquitin-like_domsf"/>
</dbReference>
<accession>A0A6J1G9M5</accession>
<evidence type="ECO:0000313" key="3">
    <source>
        <dbReference type="RefSeq" id="XP_022948349.1"/>
    </source>
</evidence>
<dbReference type="CDD" id="cd17058">
    <property type="entry name" value="Ubl_SNRNP25"/>
    <property type="match status" value="1"/>
</dbReference>
<keyword evidence="2" id="KW-1185">Reference proteome</keyword>
<dbReference type="GeneID" id="111452053"/>
<dbReference type="KEGG" id="cmos:111452053"/>
<dbReference type="InterPro" id="IPR039690">
    <property type="entry name" value="SNRNP25"/>
</dbReference>
<dbReference type="PANTHER" id="PTHR14942">
    <property type="entry name" value="U11/U12 SMALL NUCLEAR RIBONUCLEOPROTEIN 25 KDA PROTEIN"/>
    <property type="match status" value="1"/>
</dbReference>
<dbReference type="InterPro" id="IPR040610">
    <property type="entry name" value="SNRNP25_ubiquitin"/>
</dbReference>
<dbReference type="RefSeq" id="XP_022948349.1">
    <property type="nucleotide sequence ID" value="XM_023092581.1"/>
</dbReference>